<name>A0A7R9PAS2_TIMCA</name>
<keyword evidence="1" id="KW-0808">Transferase</keyword>
<dbReference type="EMBL" id="OE183739">
    <property type="protein sequence ID" value="CAD7575956.1"/>
    <property type="molecule type" value="Genomic_DNA"/>
</dbReference>
<accession>A0A7R9PAS2</accession>
<dbReference type="PROSITE" id="PS52004">
    <property type="entry name" value="KS3_2"/>
    <property type="match status" value="1"/>
</dbReference>
<proteinExistence type="inferred from homology"/>
<dbReference type="InterPro" id="IPR050091">
    <property type="entry name" value="PKS_NRPS_Biosynth_Enz"/>
</dbReference>
<evidence type="ECO:0000256" key="1">
    <source>
        <dbReference type="RuleBase" id="RU003694"/>
    </source>
</evidence>
<dbReference type="Pfam" id="PF16197">
    <property type="entry name" value="KAsynt_C_assoc"/>
    <property type="match status" value="1"/>
</dbReference>
<dbReference type="AlphaFoldDB" id="A0A7R9PAS2"/>
<gene>
    <name evidence="3" type="ORF">TCMB3V08_LOCUS8532</name>
</gene>
<evidence type="ECO:0000313" key="3">
    <source>
        <dbReference type="EMBL" id="CAD7575956.1"/>
    </source>
</evidence>
<dbReference type="InterPro" id="IPR020841">
    <property type="entry name" value="PKS_Beta-ketoAc_synthase_dom"/>
</dbReference>
<evidence type="ECO:0000259" key="2">
    <source>
        <dbReference type="PROSITE" id="PS52004"/>
    </source>
</evidence>
<protein>
    <submittedName>
        <fullName evidence="3">(California timema) hypothetical protein</fullName>
    </submittedName>
</protein>
<reference evidence="3" key="1">
    <citation type="submission" date="2020-11" db="EMBL/GenBank/DDBJ databases">
        <authorList>
            <person name="Tran Van P."/>
        </authorList>
    </citation>
    <scope>NUCLEOTIDE SEQUENCE</scope>
</reference>
<dbReference type="InterPro" id="IPR032821">
    <property type="entry name" value="PKS_assoc"/>
</dbReference>
<dbReference type="GO" id="GO:0006633">
    <property type="term" value="P:fatty acid biosynthetic process"/>
    <property type="evidence" value="ECO:0007669"/>
    <property type="project" value="TreeGrafter"/>
</dbReference>
<dbReference type="CDD" id="cd00833">
    <property type="entry name" value="PKS"/>
    <property type="match status" value="1"/>
</dbReference>
<dbReference type="PANTHER" id="PTHR43775">
    <property type="entry name" value="FATTY ACID SYNTHASE"/>
    <property type="match status" value="1"/>
</dbReference>
<feature type="domain" description="Ketosynthase family 3 (KS3)" evidence="2">
    <location>
        <begin position="11"/>
        <end position="561"/>
    </location>
</feature>
<dbReference type="Gene3D" id="3.30.70.3290">
    <property type="match status" value="1"/>
</dbReference>
<dbReference type="Gene3D" id="3.40.47.10">
    <property type="match status" value="2"/>
</dbReference>
<dbReference type="PANTHER" id="PTHR43775:SF23">
    <property type="entry name" value="FATTY ACID SYNTHASE 3"/>
    <property type="match status" value="1"/>
</dbReference>
<dbReference type="InterPro" id="IPR014031">
    <property type="entry name" value="Ketoacyl_synth_C"/>
</dbReference>
<dbReference type="GO" id="GO:0004312">
    <property type="term" value="F:fatty acid synthase activity"/>
    <property type="evidence" value="ECO:0007669"/>
    <property type="project" value="TreeGrafter"/>
</dbReference>
<dbReference type="SMART" id="SM00825">
    <property type="entry name" value="PKS_KS"/>
    <property type="match status" value="1"/>
</dbReference>
<organism evidence="3">
    <name type="scientific">Timema californicum</name>
    <name type="common">California timema</name>
    <name type="synonym">Walking stick</name>
    <dbReference type="NCBI Taxonomy" id="61474"/>
    <lineage>
        <taxon>Eukaryota</taxon>
        <taxon>Metazoa</taxon>
        <taxon>Ecdysozoa</taxon>
        <taxon>Arthropoda</taxon>
        <taxon>Hexapoda</taxon>
        <taxon>Insecta</taxon>
        <taxon>Pterygota</taxon>
        <taxon>Neoptera</taxon>
        <taxon>Polyneoptera</taxon>
        <taxon>Phasmatodea</taxon>
        <taxon>Timematodea</taxon>
        <taxon>Timematoidea</taxon>
        <taxon>Timematidae</taxon>
        <taxon>Timema</taxon>
    </lineage>
</organism>
<dbReference type="InterPro" id="IPR014030">
    <property type="entry name" value="Ketoacyl_synth_N"/>
</dbReference>
<dbReference type="InterPro" id="IPR016039">
    <property type="entry name" value="Thiolase-like"/>
</dbReference>
<comment type="similarity">
    <text evidence="1">Belongs to the thiolase-like superfamily. Beta-ketoacyl-ACP synthases family.</text>
</comment>
<dbReference type="Pfam" id="PF02801">
    <property type="entry name" value="Ketoacyl-synt_C"/>
    <property type="match status" value="1"/>
</dbReference>
<dbReference type="SUPFAM" id="SSF53901">
    <property type="entry name" value="Thiolase-like"/>
    <property type="match status" value="3"/>
</dbReference>
<sequence>MVELSGCNSSEDDVVISGIGGRFPLSENMAELEYHLFNKTPMVKNVEDLNWQRDDLDVPDCIGRMKDLNKFDTSYFGISPIMTKHMDPMTRITLETTFEAIVDSEFWLQTVGPGGRMRQAMTALGEAGRRCTGSATQTAVAEIETYSSNYIGAVVIFATMAARSLRGGGALNHFLMDELISFMDDKEEGNNPVDLKNTQTSIFVGSNISDSESTWLFIGATENGFSIIGHNRSMLANRVSYWLNTNGPSYAYVTNETAGLDGITMAYEAIKAGRCVGAVVGTVNLVMHPESLYQHNKMNLLSKDGQCRSFDADCRLAHPLPCLSIVLHFSLSYVSPVRSFSFHVLLRLVHTHLGCGLPIGDGFARSDSCVVLYLQKARDAKRIYATVVHSDKEFFGDRKAGLVRPLDDPLISLLTRFYDKCGIDPSEIVFLEANGCGVKNSTAEDGEIEVRISVYDEEEFKAIEKVLLSRRQTPLLVGSVKSNLGHSDAASALCSVAKVLIAMETGYIPPNLNYNKPASFIPALLDGRIKVMTEKTKWDGGLVALNSIGVTGSYAHTLLRSYTKEKLQDNNPKDGVPRIVCVSGRTEEGITKVIDKVAEIKFIRTMVPQTLRDRIRNEKVLQEIQLNNQSVKPLLPHKVEMVWTCKEDESKESSKRMTGRKEICRLTKTKNGSLKRSNTWKEEAWSDTMS</sequence>
<dbReference type="Pfam" id="PF00109">
    <property type="entry name" value="ketoacyl-synt"/>
    <property type="match status" value="2"/>
</dbReference>